<name>A0A2T4PSZ0_9STAP</name>
<keyword evidence="1" id="KW-0812">Transmembrane</keyword>
<feature type="transmembrane region" description="Helical" evidence="1">
    <location>
        <begin position="148"/>
        <end position="166"/>
    </location>
</feature>
<dbReference type="Pfam" id="PF09586">
    <property type="entry name" value="YfhO"/>
    <property type="match status" value="1"/>
</dbReference>
<dbReference type="RefSeq" id="WP_107557081.1">
    <property type="nucleotide sequence ID" value="NZ_PZFK01000014.1"/>
</dbReference>
<organism evidence="2 3">
    <name type="scientific">Mammaliicoccus vitulinus</name>
    <dbReference type="NCBI Taxonomy" id="71237"/>
    <lineage>
        <taxon>Bacteria</taxon>
        <taxon>Bacillati</taxon>
        <taxon>Bacillota</taxon>
        <taxon>Bacilli</taxon>
        <taxon>Bacillales</taxon>
        <taxon>Staphylococcaceae</taxon>
        <taxon>Mammaliicoccus</taxon>
    </lineage>
</organism>
<dbReference type="PANTHER" id="PTHR38454:SF1">
    <property type="entry name" value="INTEGRAL MEMBRANE PROTEIN"/>
    <property type="match status" value="1"/>
</dbReference>
<accession>A0A2T4PSZ0</accession>
<feature type="transmembrane region" description="Helical" evidence="1">
    <location>
        <begin position="382"/>
        <end position="400"/>
    </location>
</feature>
<keyword evidence="1" id="KW-1133">Transmembrane helix</keyword>
<feature type="transmembrane region" description="Helical" evidence="1">
    <location>
        <begin position="839"/>
        <end position="858"/>
    </location>
</feature>
<feature type="transmembrane region" description="Helical" evidence="1">
    <location>
        <begin position="356"/>
        <end position="375"/>
    </location>
</feature>
<sequence>MINKFKQYLHNKHAIKYIFLFLILAILGHSYVLYRYLKDGIIFTGPNDGIEQMLPIQMYLYEHWTSGSFFYSTDLGLGGDMFMDFSYYFSTNILFIMNVILIWIGSFIFNFNTEHMLFWAQNEIFISIVKSFLIMMFTFLLFKKLGLNQLSSIVAAFLFAVSPIYFRFTVYWPFFSDVFMLLPLLLLSIERFLKDKKIGLLIIIVAITFINNFYFAYYQLLTGLIYFLYRFIFTHKDDIIPRMQQLKVLVTASILGLGSSLFIFFHSARSFIGNNREIYQGKIPLLSDFTKHDNIFYDNYLIVVLFITIQALLTYKLYKHYYYRLFSILTFVLIISSFIPYVDSIFNGFSAPQKRWHYLLTFFSSGLIACYVYYFKSIPVKQYILTSLPAFIVIFTSYFITNDYVIWIWMVPLLFVMGLLVLTLKVNRSKLLIASYALMILFLSFLVSKEHSKNQIYHDDHERRANDFYMHASTFDSGLQRNHVSTLKNQTDADERISWRVLTQDNTPMYQHFKGMSLYSSIFDGQLNQYLFKDAKVNLQNESLSRYSNFQGRSNLYSLWSTKYMMKKSYQKESPANFKIKSDDGKYQILENEQMLPAVKVTDQYYDERTINNPLDLEHAMIKGVVSSDHSKEYSRINKALNLLNETTITARNANYHNDTLSVPNNGDGITITLPKEMTSKYEDMYLMMHLERALPQSNFTVQVNDYDNHRLFEDSKYRMNQDDLLYRIPVPKDGKIFIALTNGKYKLKLQGLYGENYDTLKQADKQKDYTYQEKNGKIDIHLKAHKAGTTVINMPYRDGLKAKVDGKKTSVNKVNHIMTGIDVDKQDKHIEITYKPPYFVTMIIVSILFISLSILFTRKINNNPPHLD</sequence>
<feature type="transmembrane region" description="Helical" evidence="1">
    <location>
        <begin position="431"/>
        <end position="448"/>
    </location>
</feature>
<feature type="transmembrane region" description="Helical" evidence="1">
    <location>
        <begin position="406"/>
        <end position="424"/>
    </location>
</feature>
<evidence type="ECO:0000313" key="3">
    <source>
        <dbReference type="Proteomes" id="UP000241209"/>
    </source>
</evidence>
<evidence type="ECO:0000256" key="1">
    <source>
        <dbReference type="SAM" id="Phobius"/>
    </source>
</evidence>
<feature type="transmembrane region" description="Helical" evidence="1">
    <location>
        <begin position="14"/>
        <end position="34"/>
    </location>
</feature>
<dbReference type="Proteomes" id="UP000241209">
    <property type="component" value="Unassembled WGS sequence"/>
</dbReference>
<dbReference type="InterPro" id="IPR018580">
    <property type="entry name" value="Uncharacterised_YfhO"/>
</dbReference>
<protein>
    <recommendedName>
        <fullName evidence="4">Bacterial membrane protein YfhO</fullName>
    </recommendedName>
</protein>
<feature type="transmembrane region" description="Helical" evidence="1">
    <location>
        <begin position="124"/>
        <end position="142"/>
    </location>
</feature>
<feature type="transmembrane region" description="Helical" evidence="1">
    <location>
        <begin position="295"/>
        <end position="315"/>
    </location>
</feature>
<dbReference type="STRING" id="1167632.GCA_000286335_00014"/>
<feature type="transmembrane region" description="Helical" evidence="1">
    <location>
        <begin position="87"/>
        <end position="112"/>
    </location>
</feature>
<feature type="transmembrane region" description="Helical" evidence="1">
    <location>
        <begin position="201"/>
        <end position="228"/>
    </location>
</feature>
<keyword evidence="1" id="KW-0472">Membrane</keyword>
<dbReference type="AlphaFoldDB" id="A0A2T4PSZ0"/>
<reference evidence="2 3" key="1">
    <citation type="journal article" date="2016" name="Front. Microbiol.">
        <title>Comprehensive Phylogenetic Analysis of Bovine Non-aureus Staphylococci Species Based on Whole-Genome Sequencing.</title>
        <authorList>
            <person name="Naushad S."/>
            <person name="Barkema H.W."/>
            <person name="Luby C."/>
            <person name="Condas L.A."/>
            <person name="Nobrega D.B."/>
            <person name="Carson D.A."/>
            <person name="De Buck J."/>
        </authorList>
    </citation>
    <scope>NUCLEOTIDE SEQUENCE [LARGE SCALE GENOMIC DNA]</scope>
    <source>
        <strain evidence="2 3">SNUC 2204</strain>
    </source>
</reference>
<dbReference type="EMBL" id="PZFK01000014">
    <property type="protein sequence ID" value="PTI29478.1"/>
    <property type="molecule type" value="Genomic_DNA"/>
</dbReference>
<evidence type="ECO:0000313" key="2">
    <source>
        <dbReference type="EMBL" id="PTI29478.1"/>
    </source>
</evidence>
<gene>
    <name evidence="2" type="ORF">BU072_08165</name>
</gene>
<proteinExistence type="predicted"/>
<evidence type="ECO:0008006" key="4">
    <source>
        <dbReference type="Google" id="ProtNLM"/>
    </source>
</evidence>
<comment type="caution">
    <text evidence="2">The sequence shown here is derived from an EMBL/GenBank/DDBJ whole genome shotgun (WGS) entry which is preliminary data.</text>
</comment>
<feature type="transmembrane region" description="Helical" evidence="1">
    <location>
        <begin position="322"/>
        <end position="341"/>
    </location>
</feature>
<dbReference type="PANTHER" id="PTHR38454">
    <property type="entry name" value="INTEGRAL MEMBRANE PROTEIN-RELATED"/>
    <property type="match status" value="1"/>
</dbReference>
<feature type="transmembrane region" description="Helical" evidence="1">
    <location>
        <begin position="248"/>
        <end position="268"/>
    </location>
</feature>